<dbReference type="SUPFAM" id="SSF51556">
    <property type="entry name" value="Metallo-dependent hydrolases"/>
    <property type="match status" value="1"/>
</dbReference>
<feature type="binding site" evidence="4">
    <location>
        <position position="32"/>
    </location>
    <ligand>
        <name>Zn(2+)</name>
        <dbReference type="ChEBI" id="CHEBI:29105"/>
        <label>1</label>
    </ligand>
</feature>
<evidence type="ECO:0000256" key="4">
    <source>
        <dbReference type="PIRSR" id="PIRSR601559-51"/>
    </source>
</evidence>
<feature type="binding site" evidence="4">
    <location>
        <position position="30"/>
    </location>
    <ligand>
        <name>Zn(2+)</name>
        <dbReference type="ChEBI" id="CHEBI:29105"/>
        <label>1</label>
    </ligand>
</feature>
<reference evidence="6" key="1">
    <citation type="submission" date="2021-01" db="EMBL/GenBank/DDBJ databases">
        <title>Whole genome shotgun sequence of Actinocatenispora rupis NBRC 107355.</title>
        <authorList>
            <person name="Komaki H."/>
            <person name="Tamura T."/>
        </authorList>
    </citation>
    <scope>NUCLEOTIDE SEQUENCE</scope>
    <source>
        <strain evidence="6">NBRC 107355</strain>
    </source>
</reference>
<evidence type="ECO:0000256" key="1">
    <source>
        <dbReference type="ARBA" id="ARBA00022723"/>
    </source>
</evidence>
<feature type="binding site" evidence="4">
    <location>
        <position position="188"/>
    </location>
    <ligand>
        <name>Zn(2+)</name>
        <dbReference type="ChEBI" id="CHEBI:29105"/>
        <label>2</label>
    </ligand>
</feature>
<keyword evidence="2" id="KW-0378">Hydrolase</keyword>
<feature type="modified residue" description="N6-carboxylysine" evidence="3 5">
    <location>
        <position position="155"/>
    </location>
</feature>
<dbReference type="EMBL" id="BOMB01000001">
    <property type="protein sequence ID" value="GID09597.1"/>
    <property type="molecule type" value="Genomic_DNA"/>
</dbReference>
<sequence length="325" mass="34467">MQDPPSGSDLVITSVLGDIDPESLGPTDCHDHLFIRGGHAVALEPGYLLDDVSAAVAEAETVLAAGGAALVDCMPLGVGRDADGLVEVASRTGLTLLGASGFHRDAFYPDDHWVRRSDTDTLAAIIVSEHLRGMGRDGVAPPDDDRSSARPGVIKVATSGETPTELERRLLVAVGLAAAETGLPVITHTETVAGARVQLAALADRGVPADRVVLSHMDRHADAAELAEICRTGATVCLDWLGRTDRRPDEVIVRLAASLVEAGLGDRVVLGQDLARRAYWRSYGGGPGLAHLFATVLPLMTRMGFDRKELDTILVATPRRVFDRR</sequence>
<evidence type="ECO:0000256" key="3">
    <source>
        <dbReference type="PIRSR" id="PIRSR601559-50"/>
    </source>
</evidence>
<evidence type="ECO:0000256" key="5">
    <source>
        <dbReference type="PROSITE-ProRule" id="PRU00679"/>
    </source>
</evidence>
<accession>A0A8J3J3Q9</accession>
<evidence type="ECO:0000313" key="6">
    <source>
        <dbReference type="EMBL" id="GID09597.1"/>
    </source>
</evidence>
<dbReference type="InterPro" id="IPR001559">
    <property type="entry name" value="Phosphotriesterase"/>
</dbReference>
<feature type="binding site" description="via carbamate group" evidence="4">
    <location>
        <position position="155"/>
    </location>
    <ligand>
        <name>Zn(2+)</name>
        <dbReference type="ChEBI" id="CHEBI:29105"/>
        <label>1</label>
    </ligand>
</feature>
<dbReference type="Proteomes" id="UP000612808">
    <property type="component" value="Unassembled WGS sequence"/>
</dbReference>
<protein>
    <submittedName>
        <fullName evidence="6">Phosphotriesterase-related protein</fullName>
    </submittedName>
</protein>
<dbReference type="PROSITE" id="PS51347">
    <property type="entry name" value="PHOSPHOTRIESTERASE_2"/>
    <property type="match status" value="1"/>
</dbReference>
<feature type="binding site" evidence="4">
    <location>
        <position position="273"/>
    </location>
    <ligand>
        <name>Zn(2+)</name>
        <dbReference type="ChEBI" id="CHEBI:29105"/>
        <label>1</label>
    </ligand>
</feature>
<feature type="binding site" evidence="4">
    <location>
        <position position="216"/>
    </location>
    <ligand>
        <name>Zn(2+)</name>
        <dbReference type="ChEBI" id="CHEBI:29105"/>
        <label>2</label>
    </ligand>
</feature>
<feature type="binding site" description="via carbamate group" evidence="4">
    <location>
        <position position="155"/>
    </location>
    <ligand>
        <name>Zn(2+)</name>
        <dbReference type="ChEBI" id="CHEBI:29105"/>
        <label>2</label>
    </ligand>
</feature>
<dbReference type="Pfam" id="PF02126">
    <property type="entry name" value="PTE"/>
    <property type="match status" value="1"/>
</dbReference>
<comment type="cofactor">
    <cofactor evidence="4">
        <name>a divalent metal cation</name>
        <dbReference type="ChEBI" id="CHEBI:60240"/>
    </cofactor>
    <text evidence="4">Binds 2 divalent metal cations per subunit.</text>
</comment>
<dbReference type="Gene3D" id="3.20.20.140">
    <property type="entry name" value="Metal-dependent hydrolases"/>
    <property type="match status" value="1"/>
</dbReference>
<evidence type="ECO:0000256" key="2">
    <source>
        <dbReference type="ARBA" id="ARBA00022801"/>
    </source>
</evidence>
<dbReference type="PIRSF" id="PIRSF016839">
    <property type="entry name" value="PhP"/>
    <property type="match status" value="1"/>
</dbReference>
<dbReference type="InterPro" id="IPR032466">
    <property type="entry name" value="Metal_Hydrolase"/>
</dbReference>
<dbReference type="PANTHER" id="PTHR10819">
    <property type="entry name" value="PHOSPHOTRIESTERASE-RELATED"/>
    <property type="match status" value="1"/>
</dbReference>
<name>A0A8J3J3Q9_9ACTN</name>
<comment type="caution">
    <text evidence="6">The sequence shown here is derived from an EMBL/GenBank/DDBJ whole genome shotgun (WGS) entry which is preliminary data.</text>
</comment>
<evidence type="ECO:0000313" key="7">
    <source>
        <dbReference type="Proteomes" id="UP000612808"/>
    </source>
</evidence>
<dbReference type="GO" id="GO:0008270">
    <property type="term" value="F:zinc ion binding"/>
    <property type="evidence" value="ECO:0007669"/>
    <property type="project" value="InterPro"/>
</dbReference>
<gene>
    <name evidence="6" type="ORF">Aru02nite_04860</name>
</gene>
<keyword evidence="7" id="KW-1185">Reference proteome</keyword>
<dbReference type="GO" id="GO:0016787">
    <property type="term" value="F:hydrolase activity"/>
    <property type="evidence" value="ECO:0007669"/>
    <property type="project" value="UniProtKB-KW"/>
</dbReference>
<keyword evidence="1 4" id="KW-0479">Metal-binding</keyword>
<comment type="similarity">
    <text evidence="5">Belongs to the metallo-dependent hydrolases superfamily. Phosphotriesterase family.</text>
</comment>
<dbReference type="AlphaFoldDB" id="A0A8J3J3Q9"/>
<proteinExistence type="inferred from homology"/>
<organism evidence="6 7">
    <name type="scientific">Actinocatenispora rupis</name>
    <dbReference type="NCBI Taxonomy" id="519421"/>
    <lineage>
        <taxon>Bacteria</taxon>
        <taxon>Bacillati</taxon>
        <taxon>Actinomycetota</taxon>
        <taxon>Actinomycetes</taxon>
        <taxon>Micromonosporales</taxon>
        <taxon>Micromonosporaceae</taxon>
        <taxon>Actinocatenispora</taxon>
    </lineage>
</organism>
<dbReference type="PANTHER" id="PTHR10819:SF3">
    <property type="entry name" value="PHOSPHOTRIESTERASE-RELATED PROTEIN"/>
    <property type="match status" value="1"/>
</dbReference>